<dbReference type="InterPro" id="IPR052563">
    <property type="entry name" value="FliK"/>
</dbReference>
<dbReference type="AlphaFoldDB" id="A0A3N4P7I3"/>
<comment type="caution">
    <text evidence="6">The sequence shown here is derived from an EMBL/GenBank/DDBJ whole genome shotgun (WGS) entry which is preliminary data.</text>
</comment>
<dbReference type="PANTHER" id="PTHR37533:SF2">
    <property type="entry name" value="FLAGELLAR HOOK-LENGTH CONTROL PROTEIN"/>
    <property type="match status" value="1"/>
</dbReference>
<evidence type="ECO:0000256" key="2">
    <source>
        <dbReference type="ARBA" id="ARBA00009149"/>
    </source>
</evidence>
<dbReference type="Proteomes" id="UP000281332">
    <property type="component" value="Unassembled WGS sequence"/>
</dbReference>
<dbReference type="Pfam" id="PF02120">
    <property type="entry name" value="Flg_hook"/>
    <property type="match status" value="1"/>
</dbReference>
<evidence type="ECO:0000259" key="5">
    <source>
        <dbReference type="Pfam" id="PF02120"/>
    </source>
</evidence>
<dbReference type="InterPro" id="IPR038610">
    <property type="entry name" value="FliK-like_C_sf"/>
</dbReference>
<keyword evidence="3" id="KW-1005">Bacterial flagellum biogenesis</keyword>
<dbReference type="EMBL" id="RMVG01000001">
    <property type="protein sequence ID" value="RPE04612.1"/>
    <property type="molecule type" value="Genomic_DNA"/>
</dbReference>
<evidence type="ECO:0000256" key="3">
    <source>
        <dbReference type="ARBA" id="ARBA00022795"/>
    </source>
</evidence>
<dbReference type="GO" id="GO:0009424">
    <property type="term" value="C:bacterial-type flagellum hook"/>
    <property type="evidence" value="ECO:0007669"/>
    <property type="project" value="InterPro"/>
</dbReference>
<evidence type="ECO:0000313" key="6">
    <source>
        <dbReference type="EMBL" id="RPE04612.1"/>
    </source>
</evidence>
<protein>
    <recommendedName>
        <fullName evidence="5">Flagellar hook-length control protein-like C-terminal domain-containing protein</fullName>
    </recommendedName>
</protein>
<evidence type="ECO:0000256" key="4">
    <source>
        <dbReference type="SAM" id="MobiDB-lite"/>
    </source>
</evidence>
<feature type="compositionally biased region" description="Low complexity" evidence="4">
    <location>
        <begin position="11"/>
        <end position="27"/>
    </location>
</feature>
<dbReference type="PANTHER" id="PTHR37533">
    <property type="entry name" value="FLAGELLAR HOOK-LENGTH CONTROL PROTEIN"/>
    <property type="match status" value="1"/>
</dbReference>
<dbReference type="Gene3D" id="3.30.750.140">
    <property type="match status" value="1"/>
</dbReference>
<keyword evidence="7" id="KW-1185">Reference proteome</keyword>
<dbReference type="RefSeq" id="WP_123798254.1">
    <property type="nucleotide sequence ID" value="NZ_RMVG01000001.1"/>
</dbReference>
<organism evidence="6 7">
    <name type="scientific">Candidatus Pantoea deserta</name>
    <dbReference type="NCBI Taxonomy" id="1869313"/>
    <lineage>
        <taxon>Bacteria</taxon>
        <taxon>Pseudomonadati</taxon>
        <taxon>Pseudomonadota</taxon>
        <taxon>Gammaproteobacteria</taxon>
        <taxon>Enterobacterales</taxon>
        <taxon>Erwiniaceae</taxon>
        <taxon>Pantoea</taxon>
    </lineage>
</organism>
<dbReference type="InterPro" id="IPR001635">
    <property type="entry name" value="Flag_hook_Flik"/>
</dbReference>
<sequence length="399" mass="41193">MMIATLPAPAPTASQSSSADRASGESSTFASVLNEKRDALPEPSRASASANKPSGKAASAAEADAEKSRDADDADLDASLLTMLNLALPATPGAGEDKDASLSLTAEHDASDTTVAADGAPPLPLAANLSALPEAQPDSAPDTTADATLPVSENLTAVPKNSGRPTLAAHVSAAASPRGGAQQADLAEPALSAAQMPLKPAATVSVSTSFTLKENQAARVEEPQGRVQEPHMPLLAADRVSEARASEQAQSSGTLTETMGTPAWQSSLGQQIACFTRNGIQHAELRLHPEELGSLQISLQLKNEQAQLHFVSASHQVRAAIEAAVPHLRTSLAEAGIELGQSSIGAETPSSWQHSGDPSQHARQNFAGQTAQDELNLPEERVENVVRTGIYNSGINTFA</sequence>
<name>A0A3N4P7I3_9GAMM</name>
<dbReference type="CDD" id="cd17470">
    <property type="entry name" value="T3SS_Flik_C"/>
    <property type="match status" value="1"/>
</dbReference>
<evidence type="ECO:0000256" key="1">
    <source>
        <dbReference type="ARBA" id="ARBA00003944"/>
    </source>
</evidence>
<comment type="similarity">
    <text evidence="2">Belongs to the FliK family.</text>
</comment>
<feature type="domain" description="Flagellar hook-length control protein-like C-terminal" evidence="5">
    <location>
        <begin position="271"/>
        <end position="350"/>
    </location>
</feature>
<dbReference type="PRINTS" id="PR01007">
    <property type="entry name" value="FLGHOOKFLIK"/>
</dbReference>
<proteinExistence type="inferred from homology"/>
<gene>
    <name evidence="6" type="ORF">BBB56_01905</name>
</gene>
<comment type="function">
    <text evidence="1">Controls the length of the flagellar hook.</text>
</comment>
<accession>A0A3N4P7I3</accession>
<dbReference type="GO" id="GO:0044780">
    <property type="term" value="P:bacterial-type flagellum assembly"/>
    <property type="evidence" value="ECO:0007669"/>
    <property type="project" value="InterPro"/>
</dbReference>
<reference evidence="6 7" key="1">
    <citation type="submission" date="2018-11" db="EMBL/GenBank/DDBJ databases">
        <title>Whole genome sequencing of Pantoea sp. RIT388.</title>
        <authorList>
            <person name="Gan H.M."/>
            <person name="Hudson A.O."/>
        </authorList>
    </citation>
    <scope>NUCLEOTIDE SEQUENCE [LARGE SCALE GENOMIC DNA]</scope>
    <source>
        <strain evidence="6 7">RIT388</strain>
    </source>
</reference>
<dbReference type="OrthoDB" id="1792985at2"/>
<feature type="region of interest" description="Disordered" evidence="4">
    <location>
        <begin position="1"/>
        <end position="74"/>
    </location>
</feature>
<dbReference type="InterPro" id="IPR021136">
    <property type="entry name" value="Flagellar_hook_control-like_C"/>
</dbReference>
<evidence type="ECO:0000313" key="7">
    <source>
        <dbReference type="Proteomes" id="UP000281332"/>
    </source>
</evidence>